<sequence length="67" mass="8063">MIDKRARRDFVQVAMELGIKPKSSASWRDWTIGEHAPSDKYWKEFKKEIPEKDWQRIERKVTEKGKS</sequence>
<proteinExistence type="predicted"/>
<dbReference type="EMBL" id="BARS01034314">
    <property type="protein sequence ID" value="GAG20834.1"/>
    <property type="molecule type" value="Genomic_DNA"/>
</dbReference>
<reference evidence="1" key="1">
    <citation type="journal article" date="2014" name="Front. Microbiol.">
        <title>High frequency of phylogenetically diverse reductive dehalogenase-homologous genes in deep subseafloor sedimentary metagenomes.</title>
        <authorList>
            <person name="Kawai M."/>
            <person name="Futagami T."/>
            <person name="Toyoda A."/>
            <person name="Takaki Y."/>
            <person name="Nishi S."/>
            <person name="Hori S."/>
            <person name="Arai W."/>
            <person name="Tsubouchi T."/>
            <person name="Morono Y."/>
            <person name="Uchiyama I."/>
            <person name="Ito T."/>
            <person name="Fujiyama A."/>
            <person name="Inagaki F."/>
            <person name="Takami H."/>
        </authorList>
    </citation>
    <scope>NUCLEOTIDE SEQUENCE</scope>
    <source>
        <strain evidence="1">Expedition CK06-06</strain>
    </source>
</reference>
<organism evidence="1">
    <name type="scientific">marine sediment metagenome</name>
    <dbReference type="NCBI Taxonomy" id="412755"/>
    <lineage>
        <taxon>unclassified sequences</taxon>
        <taxon>metagenomes</taxon>
        <taxon>ecological metagenomes</taxon>
    </lineage>
</organism>
<protein>
    <recommendedName>
        <fullName evidence="2">HTH cro/C1-type domain-containing protein</fullName>
    </recommendedName>
</protein>
<evidence type="ECO:0008006" key="2">
    <source>
        <dbReference type="Google" id="ProtNLM"/>
    </source>
</evidence>
<comment type="caution">
    <text evidence="1">The sequence shown here is derived from an EMBL/GenBank/DDBJ whole genome shotgun (WGS) entry which is preliminary data.</text>
</comment>
<evidence type="ECO:0000313" key="1">
    <source>
        <dbReference type="EMBL" id="GAG20834.1"/>
    </source>
</evidence>
<feature type="non-terminal residue" evidence="1">
    <location>
        <position position="67"/>
    </location>
</feature>
<name>X0VQZ4_9ZZZZ</name>
<accession>X0VQZ4</accession>
<dbReference type="AlphaFoldDB" id="X0VQZ4"/>
<gene>
    <name evidence="1" type="ORF">S01H1_53022</name>
</gene>